<feature type="signal peptide" evidence="2">
    <location>
        <begin position="1"/>
        <end position="26"/>
    </location>
</feature>
<name>A0ABT0YEA0_9ACTN</name>
<feature type="region of interest" description="Disordered" evidence="1">
    <location>
        <begin position="27"/>
        <end position="69"/>
    </location>
</feature>
<keyword evidence="2" id="KW-0732">Signal</keyword>
<comment type="caution">
    <text evidence="4">The sequence shown here is derived from an EMBL/GenBank/DDBJ whole genome shotgun (WGS) entry which is preliminary data.</text>
</comment>
<dbReference type="RefSeq" id="WP_251804133.1">
    <property type="nucleotide sequence ID" value="NZ_JAMQOL010000076.1"/>
</dbReference>
<evidence type="ECO:0000259" key="3">
    <source>
        <dbReference type="SMART" id="SM00900"/>
    </source>
</evidence>
<proteinExistence type="predicted"/>
<evidence type="ECO:0000313" key="4">
    <source>
        <dbReference type="EMBL" id="MCM4084381.1"/>
    </source>
</evidence>
<reference evidence="4 5" key="1">
    <citation type="submission" date="2022-06" db="EMBL/GenBank/DDBJ databases">
        <title>Actinoplanes abujensis sp. nov., isolated from Nigerian arid soil.</title>
        <authorList>
            <person name="Ding P."/>
        </authorList>
    </citation>
    <scope>NUCLEOTIDE SEQUENCE [LARGE SCALE GENOMIC DNA]</scope>
    <source>
        <strain evidence="5">TRM88002</strain>
    </source>
</reference>
<gene>
    <name evidence="4" type="ORF">LXN57_43290</name>
</gene>
<dbReference type="SMART" id="SM00900">
    <property type="entry name" value="FMN_bind"/>
    <property type="match status" value="1"/>
</dbReference>
<evidence type="ECO:0000313" key="5">
    <source>
        <dbReference type="Proteomes" id="UP001523216"/>
    </source>
</evidence>
<evidence type="ECO:0000256" key="1">
    <source>
        <dbReference type="SAM" id="MobiDB-lite"/>
    </source>
</evidence>
<protein>
    <submittedName>
        <fullName evidence="4">FMN-binding protein</fullName>
    </submittedName>
</protein>
<dbReference type="Gene3D" id="3.90.1010.20">
    <property type="match status" value="1"/>
</dbReference>
<organism evidence="4 5">
    <name type="scientific">Paractinoplanes hotanensis</name>
    <dbReference type="NCBI Taxonomy" id="2906497"/>
    <lineage>
        <taxon>Bacteria</taxon>
        <taxon>Bacillati</taxon>
        <taxon>Actinomycetota</taxon>
        <taxon>Actinomycetes</taxon>
        <taxon>Micromonosporales</taxon>
        <taxon>Micromonosporaceae</taxon>
        <taxon>Paractinoplanes</taxon>
    </lineage>
</organism>
<dbReference type="EMBL" id="JAMQOL010000076">
    <property type="protein sequence ID" value="MCM4084381.1"/>
    <property type="molecule type" value="Genomic_DNA"/>
</dbReference>
<feature type="domain" description="FMN-binding" evidence="3">
    <location>
        <begin position="74"/>
        <end position="152"/>
    </location>
</feature>
<dbReference type="Pfam" id="PF04205">
    <property type="entry name" value="FMN_bind"/>
    <property type="match status" value="1"/>
</dbReference>
<accession>A0ABT0YEA0</accession>
<dbReference type="Proteomes" id="UP001523216">
    <property type="component" value="Unassembled WGS sequence"/>
</dbReference>
<dbReference type="InterPro" id="IPR007329">
    <property type="entry name" value="FMN-bd"/>
</dbReference>
<evidence type="ECO:0000256" key="2">
    <source>
        <dbReference type="SAM" id="SignalP"/>
    </source>
</evidence>
<feature type="chain" id="PRO_5047175115" evidence="2">
    <location>
        <begin position="27"/>
        <end position="155"/>
    </location>
</feature>
<keyword evidence="5" id="KW-1185">Reference proteome</keyword>
<sequence length="155" mass="16005">MRRITLWLFSTVAALVLLFSYRTSTGATGTAAASPPAATGPATTPSPTRPAPSSSSSTNGTTGSKTYTGAVTSTRWGDVQVAITVTDGTITDVQVPLYPSANHRDQEINAHALPVLRQETLTAQNADIDAVSGATVTSDGYRQSLQSALDAAHLS</sequence>